<evidence type="ECO:0000313" key="2">
    <source>
        <dbReference type="EMBL" id="VFJ69094.1"/>
    </source>
</evidence>
<keyword evidence="1" id="KW-0812">Transmembrane</keyword>
<sequence>MRSLYWIIFLALPLIGWVRLAVGYMGAKEPYRQTLGIEGPQRLLDVEPKLSAGAIRVFVKQAHQKNVWVSISRMSS</sequence>
<keyword evidence="1" id="KW-1133">Transmembrane helix</keyword>
<feature type="transmembrane region" description="Helical" evidence="1">
    <location>
        <begin position="6"/>
        <end position="27"/>
    </location>
</feature>
<name>A0A450TMZ3_9GAMM</name>
<protein>
    <submittedName>
        <fullName evidence="2">Uncharacterized protein</fullName>
    </submittedName>
</protein>
<reference evidence="2" key="1">
    <citation type="submission" date="2019-02" db="EMBL/GenBank/DDBJ databases">
        <authorList>
            <person name="Gruber-Vodicka R. H."/>
            <person name="Seah K. B. B."/>
        </authorList>
    </citation>
    <scope>NUCLEOTIDE SEQUENCE</scope>
    <source>
        <strain evidence="2">BECK_BZ106</strain>
    </source>
</reference>
<dbReference type="AlphaFoldDB" id="A0A450TMZ3"/>
<accession>A0A450TMZ3</accession>
<proteinExistence type="predicted"/>
<organism evidence="2">
    <name type="scientific">Candidatus Kentrum sp. FW</name>
    <dbReference type="NCBI Taxonomy" id="2126338"/>
    <lineage>
        <taxon>Bacteria</taxon>
        <taxon>Pseudomonadati</taxon>
        <taxon>Pseudomonadota</taxon>
        <taxon>Gammaproteobacteria</taxon>
        <taxon>Candidatus Kentrum</taxon>
    </lineage>
</organism>
<gene>
    <name evidence="2" type="ORF">BECKFW1821B_GA0114236_11594</name>
</gene>
<keyword evidence="1" id="KW-0472">Membrane</keyword>
<evidence type="ECO:0000256" key="1">
    <source>
        <dbReference type="SAM" id="Phobius"/>
    </source>
</evidence>
<dbReference type="EMBL" id="CAADFD010000159">
    <property type="protein sequence ID" value="VFJ69094.1"/>
    <property type="molecule type" value="Genomic_DNA"/>
</dbReference>